<keyword evidence="1" id="KW-0863">Zinc-finger</keyword>
<name>A0A1L7THS9_FUSMA</name>
<dbReference type="Gene3D" id="3.30.160.60">
    <property type="entry name" value="Classic Zinc Finger"/>
    <property type="match status" value="1"/>
</dbReference>
<dbReference type="PROSITE" id="PS50157">
    <property type="entry name" value="ZINC_FINGER_C2H2_2"/>
    <property type="match status" value="2"/>
</dbReference>
<dbReference type="GO" id="GO:0008270">
    <property type="term" value="F:zinc ion binding"/>
    <property type="evidence" value="ECO:0007669"/>
    <property type="project" value="UniProtKB-KW"/>
</dbReference>
<feature type="compositionally biased region" description="Polar residues" evidence="2">
    <location>
        <begin position="33"/>
        <end position="51"/>
    </location>
</feature>
<reference evidence="5" key="1">
    <citation type="journal article" date="2016" name="Genome Biol. Evol.">
        <title>Comparative 'omics' of the Fusarium fujikuroi species complex highlights differences in genetic potential and metabolite synthesis.</title>
        <authorList>
            <person name="Niehaus E.-M."/>
            <person name="Muensterkoetter M."/>
            <person name="Proctor R.H."/>
            <person name="Brown D.W."/>
            <person name="Sharon A."/>
            <person name="Idan Y."/>
            <person name="Oren-Young L."/>
            <person name="Sieber C.M."/>
            <person name="Novak O."/>
            <person name="Pencik A."/>
            <person name="Tarkowska D."/>
            <person name="Hromadova K."/>
            <person name="Freeman S."/>
            <person name="Maymon M."/>
            <person name="Elazar M."/>
            <person name="Youssef S.A."/>
            <person name="El-Shabrawy E.S.M."/>
            <person name="Shalaby A.B.A."/>
            <person name="Houterman P."/>
            <person name="Brock N.L."/>
            <person name="Burkhardt I."/>
            <person name="Tsavkelova E.A."/>
            <person name="Dickschat J.S."/>
            <person name="Galuszka P."/>
            <person name="Gueldener U."/>
            <person name="Tudzynski B."/>
        </authorList>
    </citation>
    <scope>NUCLEOTIDE SEQUENCE [LARGE SCALE GENOMIC DNA]</scope>
    <source>
        <strain evidence="5">MRC7560</strain>
    </source>
</reference>
<evidence type="ECO:0000313" key="5">
    <source>
        <dbReference type="Proteomes" id="UP000184255"/>
    </source>
</evidence>
<dbReference type="SUPFAM" id="SSF57667">
    <property type="entry name" value="beta-beta-alpha zinc fingers"/>
    <property type="match status" value="1"/>
</dbReference>
<dbReference type="SMART" id="SM00355">
    <property type="entry name" value="ZnF_C2H2"/>
    <property type="match status" value="2"/>
</dbReference>
<dbReference type="PROSITE" id="PS00028">
    <property type="entry name" value="ZINC_FINGER_C2H2_1"/>
    <property type="match status" value="2"/>
</dbReference>
<accession>A0A1L7THS9</accession>
<feature type="compositionally biased region" description="Low complexity" evidence="2">
    <location>
        <begin position="57"/>
        <end position="66"/>
    </location>
</feature>
<dbReference type="EMBL" id="FCQH01000006">
    <property type="protein sequence ID" value="CVK94346.1"/>
    <property type="molecule type" value="Genomic_DNA"/>
</dbReference>
<dbReference type="AlphaFoldDB" id="A0A1L7THS9"/>
<keyword evidence="5" id="KW-1185">Reference proteome</keyword>
<dbReference type="Proteomes" id="UP000184255">
    <property type="component" value="Unassembled WGS sequence"/>
</dbReference>
<feature type="domain" description="C2H2-type" evidence="3">
    <location>
        <begin position="100"/>
        <end position="130"/>
    </location>
</feature>
<evidence type="ECO:0000259" key="3">
    <source>
        <dbReference type="PROSITE" id="PS50157"/>
    </source>
</evidence>
<evidence type="ECO:0000256" key="1">
    <source>
        <dbReference type="PROSITE-ProRule" id="PRU00042"/>
    </source>
</evidence>
<keyword evidence="1" id="KW-0479">Metal-binding</keyword>
<evidence type="ECO:0000256" key="2">
    <source>
        <dbReference type="SAM" id="MobiDB-lite"/>
    </source>
</evidence>
<feature type="region of interest" description="Disordered" evidence="2">
    <location>
        <begin position="1"/>
        <end position="68"/>
    </location>
</feature>
<feature type="domain" description="C2H2-type" evidence="3">
    <location>
        <begin position="71"/>
        <end position="99"/>
    </location>
</feature>
<gene>
    <name evidence="4" type="ORF">FMAN_03486</name>
</gene>
<dbReference type="GeneID" id="65082757"/>
<dbReference type="InterPro" id="IPR036236">
    <property type="entry name" value="Znf_C2H2_sf"/>
</dbReference>
<dbReference type="VEuPathDB" id="FungiDB:FMAN_03486"/>
<keyword evidence="1" id="KW-0862">Zinc</keyword>
<dbReference type="InterPro" id="IPR013087">
    <property type="entry name" value="Znf_C2H2_type"/>
</dbReference>
<evidence type="ECO:0000313" key="4">
    <source>
        <dbReference type="EMBL" id="CVK94346.1"/>
    </source>
</evidence>
<comment type="caution">
    <text evidence="4">The sequence shown here is derived from an EMBL/GenBank/DDBJ whole genome shotgun (WGS) entry which is preliminary data.</text>
</comment>
<protein>
    <recommendedName>
        <fullName evidence="3">C2H2-type domain-containing protein</fullName>
    </recommendedName>
</protein>
<dbReference type="RefSeq" id="XP_041682786.1">
    <property type="nucleotide sequence ID" value="XM_041832310.1"/>
</dbReference>
<organism evidence="4 5">
    <name type="scientific">Fusarium mangiferae</name>
    <name type="common">Mango malformation disease fungus</name>
    <dbReference type="NCBI Taxonomy" id="192010"/>
    <lineage>
        <taxon>Eukaryota</taxon>
        <taxon>Fungi</taxon>
        <taxon>Dikarya</taxon>
        <taxon>Ascomycota</taxon>
        <taxon>Pezizomycotina</taxon>
        <taxon>Sordariomycetes</taxon>
        <taxon>Hypocreomycetidae</taxon>
        <taxon>Hypocreales</taxon>
        <taxon>Nectriaceae</taxon>
        <taxon>Fusarium</taxon>
        <taxon>Fusarium fujikuroi species complex</taxon>
    </lineage>
</organism>
<sequence length="199" mass="22300">MQEASPEPQKQLDSLNDPHSVPWHQPNLIPRLCNTSLSSNAPTSHTPSSSGYEKRSSQSSTSSPVSKDARLTCDFCGQAFEDVDSLCFHIISSHAASSPLHCGRKGCNKTFKGGRSLKRHLTEFHLGSVYVCRCGRQDRRKDKHCKHIESNSCIGPGLYGCPCGHTFDQLKLHRHHINRCGRKRRGRPRKLPMMANERI</sequence>
<proteinExistence type="predicted"/>